<protein>
    <submittedName>
        <fullName evidence="1">Uncharacterized protein</fullName>
    </submittedName>
</protein>
<accession>A0ABR2YUJ0</accession>
<sequence>MIVVSIERGSGEGPFELRPPKTAQRVIEVVAKEMGAETGSLKVGRLLLDGEDDIAAGSYMFKPVYNARKTRFLEECLASLHLPAADLPDELKPHAHLLSSCFTARLGFKGKNGYLRFHLHFVAIALANNLRNTDGVDSKAPVVMLLALDDYQTVRQTAGKQFTAACTEALGRWMSTGPRYGIIAMCVLAGSGVETTVPDHTHELAVALPVLSFSEITNMMRNYWLTCGSSKDASRLSPDVVNRLMQEGYVRNTMNGTCGNPGFVVMAAQALNPVDVHKSLSSKYEDGYRRAAINVHSEFERQITSLTPRLSGVESRDSPLEVLLFSFTGNPFPEWGESLYLEKASSACDLIWIEKLPDDSLRAFLPPSIQDAYAYHDEGETPEILCPYFDIRLILDDAYEFGREKQFLLLVKCEEGDSEEVSQLAAVKMRLEAVRGALERYLSSLQDVS</sequence>
<dbReference type="Proteomes" id="UP001491310">
    <property type="component" value="Unassembled WGS sequence"/>
</dbReference>
<keyword evidence="2" id="KW-1185">Reference proteome</keyword>
<reference evidence="1 2" key="1">
    <citation type="journal article" date="2024" name="Nat. Commun.">
        <title>Phylogenomics reveals the evolutionary origins of lichenization in chlorophyte algae.</title>
        <authorList>
            <person name="Puginier C."/>
            <person name="Libourel C."/>
            <person name="Otte J."/>
            <person name="Skaloud P."/>
            <person name="Haon M."/>
            <person name="Grisel S."/>
            <person name="Petersen M."/>
            <person name="Berrin J.G."/>
            <person name="Delaux P.M."/>
            <person name="Dal Grande F."/>
            <person name="Keller J."/>
        </authorList>
    </citation>
    <scope>NUCLEOTIDE SEQUENCE [LARGE SCALE GENOMIC DNA]</scope>
    <source>
        <strain evidence="1 2">SAG 216-7</strain>
    </source>
</reference>
<organism evidence="1 2">
    <name type="scientific">Coccomyxa subellipsoidea</name>
    <dbReference type="NCBI Taxonomy" id="248742"/>
    <lineage>
        <taxon>Eukaryota</taxon>
        <taxon>Viridiplantae</taxon>
        <taxon>Chlorophyta</taxon>
        <taxon>core chlorophytes</taxon>
        <taxon>Trebouxiophyceae</taxon>
        <taxon>Trebouxiophyceae incertae sedis</taxon>
        <taxon>Coccomyxaceae</taxon>
        <taxon>Coccomyxa</taxon>
    </lineage>
</organism>
<name>A0ABR2YUJ0_9CHLO</name>
<dbReference type="EMBL" id="JALJOT010000005">
    <property type="protein sequence ID" value="KAK9915346.1"/>
    <property type="molecule type" value="Genomic_DNA"/>
</dbReference>
<evidence type="ECO:0000313" key="2">
    <source>
        <dbReference type="Proteomes" id="UP001491310"/>
    </source>
</evidence>
<proteinExistence type="predicted"/>
<evidence type="ECO:0000313" key="1">
    <source>
        <dbReference type="EMBL" id="KAK9915346.1"/>
    </source>
</evidence>
<gene>
    <name evidence="1" type="ORF">WJX75_007907</name>
</gene>
<comment type="caution">
    <text evidence="1">The sequence shown here is derived from an EMBL/GenBank/DDBJ whole genome shotgun (WGS) entry which is preliminary data.</text>
</comment>